<dbReference type="KEGG" id="rgi:RGI145_06040"/>
<evidence type="ECO:0000313" key="3">
    <source>
        <dbReference type="EMBL" id="APT56730.1"/>
    </source>
</evidence>
<protein>
    <submittedName>
        <fullName evidence="3">Uncharacterized protein</fullName>
    </submittedName>
</protein>
<evidence type="ECO:0000313" key="4">
    <source>
        <dbReference type="Proteomes" id="UP000185494"/>
    </source>
</evidence>
<proteinExistence type="predicted"/>
<dbReference type="AlphaFoldDB" id="A0A1L7ADC3"/>
<accession>A0A1L7ADC3</accession>
<dbReference type="STRING" id="257708.RGI145_06040"/>
<feature type="region of interest" description="Disordered" evidence="1">
    <location>
        <begin position="201"/>
        <end position="263"/>
    </location>
</feature>
<dbReference type="RefSeq" id="WP_075797660.1">
    <property type="nucleotide sequence ID" value="NZ_CP015583.1"/>
</dbReference>
<reference evidence="3 4" key="1">
    <citation type="submission" date="2016-05" db="EMBL/GenBank/DDBJ databases">
        <title>Complete Genome and Methylome Analysis of Psychrotrophic Bacterial Isolates from Antarctic Lake Untersee.</title>
        <authorList>
            <person name="Fomenkov A."/>
            <person name="Akimov V.N."/>
            <person name="Vasilyeva L.V."/>
            <person name="Andersen D."/>
            <person name="Vincze T."/>
            <person name="Roberts R.J."/>
        </authorList>
    </citation>
    <scope>NUCLEOTIDE SEQUENCE [LARGE SCALE GENOMIC DNA]</scope>
    <source>
        <strain evidence="3 4">U14-5</strain>
    </source>
</reference>
<organism evidence="3 4">
    <name type="scientific">Roseomonas gilardii</name>
    <dbReference type="NCBI Taxonomy" id="257708"/>
    <lineage>
        <taxon>Bacteria</taxon>
        <taxon>Pseudomonadati</taxon>
        <taxon>Pseudomonadota</taxon>
        <taxon>Alphaproteobacteria</taxon>
        <taxon>Acetobacterales</taxon>
        <taxon>Roseomonadaceae</taxon>
        <taxon>Roseomonas</taxon>
    </lineage>
</organism>
<feature type="compositionally biased region" description="Pro residues" evidence="1">
    <location>
        <begin position="244"/>
        <end position="253"/>
    </location>
</feature>
<evidence type="ECO:0000256" key="1">
    <source>
        <dbReference type="SAM" id="MobiDB-lite"/>
    </source>
</evidence>
<evidence type="ECO:0000256" key="2">
    <source>
        <dbReference type="SAM" id="Phobius"/>
    </source>
</evidence>
<keyword evidence="2" id="KW-0812">Transmembrane</keyword>
<keyword evidence="2" id="KW-0472">Membrane</keyword>
<feature type="transmembrane region" description="Helical" evidence="2">
    <location>
        <begin position="57"/>
        <end position="82"/>
    </location>
</feature>
<gene>
    <name evidence="3" type="ORF">RGI145_06040</name>
</gene>
<feature type="transmembrane region" description="Helical" evidence="2">
    <location>
        <begin position="178"/>
        <end position="197"/>
    </location>
</feature>
<name>A0A1L7ADC3_9PROT</name>
<sequence length="263" mass="26925">MSDPDPVASAMATAAQSLRDTARWMVGGVVGTAAGIFAGSSLTAFGSLDPVANTLRLILAIGGLLVGFGALAVILHHAISVLTRESMTFREIASAGHDNLPEWVEVRTRLLERYRDRLPPGATSFADYVSLVDQARSTNPQTPATTQLLARAREDNTLFGADGSFLFVRARFERLVCALWRAAPFAILGFALFAWAANPPKPDAAATTPRPADASTGRALPAPVPGAPVPGAPAPGAPASTPAGPAPAVPAPAAPAHSPAAGG</sequence>
<feature type="transmembrane region" description="Helical" evidence="2">
    <location>
        <begin position="24"/>
        <end position="45"/>
    </location>
</feature>
<keyword evidence="2" id="KW-1133">Transmembrane helix</keyword>
<feature type="compositionally biased region" description="Pro residues" evidence="1">
    <location>
        <begin position="222"/>
        <end position="236"/>
    </location>
</feature>
<dbReference type="EMBL" id="CP015583">
    <property type="protein sequence ID" value="APT56730.1"/>
    <property type="molecule type" value="Genomic_DNA"/>
</dbReference>
<dbReference type="Proteomes" id="UP000185494">
    <property type="component" value="Chromosome 1"/>
</dbReference>
<feature type="compositionally biased region" description="Low complexity" evidence="1">
    <location>
        <begin position="254"/>
        <end position="263"/>
    </location>
</feature>
<feature type="compositionally biased region" description="Low complexity" evidence="1">
    <location>
        <begin position="201"/>
        <end position="214"/>
    </location>
</feature>